<dbReference type="PANTHER" id="PTHR12200">
    <property type="entry name" value="INTERFERON-INDUCIBLE PROTEIN AIM2 FAMILY MEMBER"/>
    <property type="match status" value="1"/>
</dbReference>
<proteinExistence type="predicted"/>
<dbReference type="FunFam" id="2.40.50.140:FF:000101">
    <property type="entry name" value="Myeloid cell nuclear differentiation antigen"/>
    <property type="match status" value="1"/>
</dbReference>
<dbReference type="Ensembl" id="ENSCJAT00000089858.2">
    <property type="protein sequence ID" value="ENSCJAP00000073691.2"/>
    <property type="gene ID" value="ENSCJAG00000006327.4"/>
</dbReference>
<feature type="domain" description="HIN-200" evidence="3">
    <location>
        <begin position="161"/>
        <end position="359"/>
    </location>
</feature>
<dbReference type="Proteomes" id="UP000008225">
    <property type="component" value="Chromosome 18"/>
</dbReference>
<dbReference type="GO" id="GO:0005654">
    <property type="term" value="C:nucleoplasm"/>
    <property type="evidence" value="ECO:0007669"/>
    <property type="project" value="Ensembl"/>
</dbReference>
<dbReference type="GO" id="GO:0050729">
    <property type="term" value="P:positive regulation of inflammatory response"/>
    <property type="evidence" value="ECO:0007669"/>
    <property type="project" value="Ensembl"/>
</dbReference>
<organism evidence="4 5">
    <name type="scientific">Callithrix jacchus</name>
    <name type="common">White-tufted-ear marmoset</name>
    <name type="synonym">Simia Jacchus</name>
    <dbReference type="NCBI Taxonomy" id="9483"/>
    <lineage>
        <taxon>Eukaryota</taxon>
        <taxon>Metazoa</taxon>
        <taxon>Chordata</taxon>
        <taxon>Craniata</taxon>
        <taxon>Vertebrata</taxon>
        <taxon>Euteleostomi</taxon>
        <taxon>Mammalia</taxon>
        <taxon>Eutheria</taxon>
        <taxon>Euarchontoglires</taxon>
        <taxon>Primates</taxon>
        <taxon>Haplorrhini</taxon>
        <taxon>Platyrrhini</taxon>
        <taxon>Cebidae</taxon>
        <taxon>Callitrichinae</taxon>
        <taxon>Callithrix</taxon>
        <taxon>Callithrix</taxon>
    </lineage>
</organism>
<evidence type="ECO:0000259" key="3">
    <source>
        <dbReference type="PROSITE" id="PS50834"/>
    </source>
</evidence>
<reference evidence="4" key="1">
    <citation type="submission" date="2009-03" db="EMBL/GenBank/DDBJ databases">
        <authorList>
            <person name="Warren W."/>
            <person name="Ye L."/>
            <person name="Minx P."/>
            <person name="Worley K."/>
            <person name="Gibbs R."/>
            <person name="Wilson R.K."/>
        </authorList>
    </citation>
    <scope>NUCLEOTIDE SEQUENCE [LARGE SCALE GENOMIC DNA]</scope>
</reference>
<dbReference type="GO" id="GO:0038187">
    <property type="term" value="F:pattern recognition receptor activity"/>
    <property type="evidence" value="ECO:0007669"/>
    <property type="project" value="Ensembl"/>
</dbReference>
<dbReference type="GO" id="GO:0005739">
    <property type="term" value="C:mitochondrion"/>
    <property type="evidence" value="ECO:0007669"/>
    <property type="project" value="Ensembl"/>
</dbReference>
<dbReference type="GO" id="GO:0003690">
    <property type="term" value="F:double-stranded DNA binding"/>
    <property type="evidence" value="ECO:0007669"/>
    <property type="project" value="Ensembl"/>
</dbReference>
<dbReference type="GeneTree" id="ENSGT00390000013296"/>
<dbReference type="GO" id="GO:0033209">
    <property type="term" value="P:tumor necrosis factor-mediated signaling pathway"/>
    <property type="evidence" value="ECO:0007669"/>
    <property type="project" value="Ensembl"/>
</dbReference>
<evidence type="ECO:0000313" key="5">
    <source>
        <dbReference type="Proteomes" id="UP000008225"/>
    </source>
</evidence>
<reference evidence="4" key="2">
    <citation type="submission" date="2025-08" db="UniProtKB">
        <authorList>
            <consortium name="Ensembl"/>
        </authorList>
    </citation>
    <scope>IDENTIFICATION</scope>
</reference>
<keyword evidence="5" id="KW-1185">Reference proteome</keyword>
<dbReference type="GO" id="GO:0035591">
    <property type="term" value="F:signaling adaptor activity"/>
    <property type="evidence" value="ECO:0007669"/>
    <property type="project" value="Ensembl"/>
</dbReference>
<dbReference type="InterPro" id="IPR040205">
    <property type="entry name" value="HIN-200"/>
</dbReference>
<name>A0A5F4W787_CALJA</name>
<dbReference type="SUPFAM" id="SSF159141">
    <property type="entry name" value="HIN-2000 domain-like"/>
    <property type="match status" value="2"/>
</dbReference>
<dbReference type="InterPro" id="IPR012340">
    <property type="entry name" value="NA-bd_OB-fold"/>
</dbReference>
<dbReference type="GO" id="GO:0002218">
    <property type="term" value="P:activation of innate immune response"/>
    <property type="evidence" value="ECO:0007669"/>
    <property type="project" value="Ensembl"/>
</dbReference>
<accession>A0A5F4W787</accession>
<dbReference type="GO" id="GO:1904270">
    <property type="term" value="P:pyroptosome complex assembly"/>
    <property type="evidence" value="ECO:0007669"/>
    <property type="project" value="Ensembl"/>
</dbReference>
<comment type="subcellular location">
    <subcellularLocation>
        <location evidence="1">Nucleus</location>
    </subcellularLocation>
</comment>
<dbReference type="Gene3D" id="2.40.50.140">
    <property type="entry name" value="Nucleic acid-binding proteins"/>
    <property type="match status" value="2"/>
</dbReference>
<dbReference type="GO" id="GO:0140970">
    <property type="term" value="P:AIM2 inflammasome complex assembly"/>
    <property type="evidence" value="ECO:0007669"/>
    <property type="project" value="Ensembl"/>
</dbReference>
<dbReference type="GO" id="GO:0141201">
    <property type="term" value="P:pyroptotic cell death"/>
    <property type="evidence" value="ECO:0007669"/>
    <property type="project" value="Ensembl"/>
</dbReference>
<evidence type="ECO:0000313" key="4">
    <source>
        <dbReference type="Ensembl" id="ENSCJAP00000073691.2"/>
    </source>
</evidence>
<dbReference type="PANTHER" id="PTHR12200:SF17">
    <property type="entry name" value="INTERFERON-INDUCIBLE PROTEIN AIM2"/>
    <property type="match status" value="1"/>
</dbReference>
<evidence type="ECO:0000256" key="1">
    <source>
        <dbReference type="ARBA" id="ARBA00004123"/>
    </source>
</evidence>
<dbReference type="GO" id="GO:0042802">
    <property type="term" value="F:identical protein binding"/>
    <property type="evidence" value="ECO:0007669"/>
    <property type="project" value="Ensembl"/>
</dbReference>
<dbReference type="GO" id="GO:0140608">
    <property type="term" value="F:cysteine-type endopeptidase activator activity"/>
    <property type="evidence" value="ECO:0007669"/>
    <property type="project" value="Ensembl"/>
</dbReference>
<dbReference type="Bgee" id="ENSCJAG00000006327">
    <property type="expression patterns" value="Expressed in heart and 5 other cell types or tissues"/>
</dbReference>
<dbReference type="GO" id="GO:0035458">
    <property type="term" value="P:cellular response to interferon-beta"/>
    <property type="evidence" value="ECO:0007669"/>
    <property type="project" value="InterPro"/>
</dbReference>
<dbReference type="GO" id="GO:0032731">
    <property type="term" value="P:positive regulation of interleukin-1 beta production"/>
    <property type="evidence" value="ECO:0007669"/>
    <property type="project" value="Ensembl"/>
</dbReference>
<dbReference type="GO" id="GO:0071466">
    <property type="term" value="P:cellular response to xenobiotic stimulus"/>
    <property type="evidence" value="ECO:0007669"/>
    <property type="project" value="Ensembl"/>
</dbReference>
<reference evidence="4" key="3">
    <citation type="submission" date="2025-09" db="UniProtKB">
        <authorList>
            <consortium name="Ensembl"/>
        </authorList>
    </citation>
    <scope>IDENTIFICATION</scope>
</reference>
<dbReference type="GO" id="GO:0051604">
    <property type="term" value="P:protein maturation"/>
    <property type="evidence" value="ECO:0007669"/>
    <property type="project" value="Ensembl"/>
</dbReference>
<dbReference type="InterPro" id="IPR004021">
    <property type="entry name" value="HIN200/IF120x"/>
</dbReference>
<sequence>MKNWREVELHAFGKTSSGREGERQGLTMSSKLECSGVITAHCSLELLGSSYPPASASQVAATEDMCHCTWLILKTFSVNMGSPYVDQAGLKLLAASSYPPALASQSAEITVDQKYKPVTKPKPLSQAEMSPAASAAIRKDVTKQRAAPKVSPHIKPEQKQMVAQQPSIREGFQKDPLPVMVLKAMKPFMFETQEGKQEMFHATVATEKEFFFVKVFNTLLRDKFIPKTIIIISRYYRHSGFLEVTSASRVLDAESDQKVNVPPNIIRKAGETPKISTLQTQPLGTIVNGLFVVRKVTGKKKGVLNLSDNTGNMDVLVAGNQDTIKCEEGDKLRLTFFTLSKNGEKLQLTSGVHSTIKVIKNQKKKK</sequence>
<dbReference type="GO" id="GO:0097169">
    <property type="term" value="C:AIM2 inflammasome complex"/>
    <property type="evidence" value="ECO:0007669"/>
    <property type="project" value="Ensembl"/>
</dbReference>
<dbReference type="FunFam" id="2.40.50.140:FF:000105">
    <property type="entry name" value="Myeloid cell nuclear differentiation antigen"/>
    <property type="match status" value="1"/>
</dbReference>
<keyword evidence="2" id="KW-0539">Nucleus</keyword>
<gene>
    <name evidence="4" type="primary">AIM2</name>
</gene>
<evidence type="ECO:0000256" key="2">
    <source>
        <dbReference type="ARBA" id="ARBA00023242"/>
    </source>
</evidence>
<dbReference type="AlphaFoldDB" id="A0A5F4W787"/>
<protein>
    <submittedName>
        <fullName evidence="4">Absent in melanoma 2</fullName>
    </submittedName>
</protein>
<dbReference type="PROSITE" id="PS50834">
    <property type="entry name" value="HIN_200"/>
    <property type="match status" value="1"/>
</dbReference>
<dbReference type="Pfam" id="PF02760">
    <property type="entry name" value="HIN"/>
    <property type="match status" value="1"/>
</dbReference>